<proteinExistence type="predicted"/>
<dbReference type="EMBL" id="CAJJDN010000143">
    <property type="protein sequence ID" value="CAD8123146.1"/>
    <property type="molecule type" value="Genomic_DNA"/>
</dbReference>
<evidence type="ECO:0000313" key="1">
    <source>
        <dbReference type="EMBL" id="CAD8123146.1"/>
    </source>
</evidence>
<dbReference type="Proteomes" id="UP000692954">
    <property type="component" value="Unassembled WGS sequence"/>
</dbReference>
<evidence type="ECO:0000313" key="2">
    <source>
        <dbReference type="Proteomes" id="UP000692954"/>
    </source>
</evidence>
<comment type="caution">
    <text evidence="1">The sequence shown here is derived from an EMBL/GenBank/DDBJ whole genome shotgun (WGS) entry which is preliminary data.</text>
</comment>
<protein>
    <submittedName>
        <fullName evidence="1">Uncharacterized protein</fullName>
    </submittedName>
</protein>
<accession>A0A8S1R516</accession>
<gene>
    <name evidence="1" type="ORF">PSON_ATCC_30995.1.T1430026</name>
</gene>
<reference evidence="1" key="1">
    <citation type="submission" date="2021-01" db="EMBL/GenBank/DDBJ databases">
        <authorList>
            <consortium name="Genoscope - CEA"/>
            <person name="William W."/>
        </authorList>
    </citation>
    <scope>NUCLEOTIDE SEQUENCE</scope>
</reference>
<dbReference type="AlphaFoldDB" id="A0A8S1R516"/>
<name>A0A8S1R516_9CILI</name>
<sequence length="185" mass="21665">MRQFLENEVKISQAALSIFFRSQLTIQQILIEGREIRMFMKTKSVQNNCKKRMLREDFTLDSLYPLIILVKLMLQNSNVHLRQAKMLVDILIALIYLLLHYKFDVIQELLGRHVHIFKEHSTIQRMGVIKFQIIKHILIYQHPIALIVPILQGNFVLQIIIDDDVTNVNDKKVTCNSLVNKTDGK</sequence>
<keyword evidence="2" id="KW-1185">Reference proteome</keyword>
<organism evidence="1 2">
    <name type="scientific">Paramecium sonneborni</name>
    <dbReference type="NCBI Taxonomy" id="65129"/>
    <lineage>
        <taxon>Eukaryota</taxon>
        <taxon>Sar</taxon>
        <taxon>Alveolata</taxon>
        <taxon>Ciliophora</taxon>
        <taxon>Intramacronucleata</taxon>
        <taxon>Oligohymenophorea</taxon>
        <taxon>Peniculida</taxon>
        <taxon>Parameciidae</taxon>
        <taxon>Paramecium</taxon>
    </lineage>
</organism>